<evidence type="ECO:0000256" key="10">
    <source>
        <dbReference type="ARBA" id="ARBA00023069"/>
    </source>
</evidence>
<keyword evidence="10" id="KW-0969">Cilium</keyword>
<dbReference type="InterPro" id="IPR041589">
    <property type="entry name" value="DNAH3_AAA_lid_1"/>
</dbReference>
<organism evidence="17 18">
    <name type="scientific">Triparma columacea</name>
    <dbReference type="NCBI Taxonomy" id="722753"/>
    <lineage>
        <taxon>Eukaryota</taxon>
        <taxon>Sar</taxon>
        <taxon>Stramenopiles</taxon>
        <taxon>Ochrophyta</taxon>
        <taxon>Bolidophyceae</taxon>
        <taxon>Parmales</taxon>
        <taxon>Triparmaceae</taxon>
        <taxon>Triparma</taxon>
    </lineage>
</organism>
<dbReference type="FunFam" id="3.40.50.300:FF:000063">
    <property type="entry name" value="dynein heavy chain 6, axonemal"/>
    <property type="match status" value="1"/>
</dbReference>
<dbReference type="FunFam" id="1.10.8.710:FF:000001">
    <property type="entry name" value="Dynein axonemal heavy chain 2"/>
    <property type="match status" value="1"/>
</dbReference>
<dbReference type="FunFam" id="1.20.140.100:FF:000004">
    <property type="entry name" value="Dynein axonemal heavy chain 6"/>
    <property type="match status" value="1"/>
</dbReference>
<dbReference type="OrthoDB" id="191149at2759"/>
<feature type="domain" description="AAA+ ATPase" evidence="16">
    <location>
        <begin position="1490"/>
        <end position="1637"/>
    </location>
</feature>
<dbReference type="GO" id="GO:0005524">
    <property type="term" value="F:ATP binding"/>
    <property type="evidence" value="ECO:0007669"/>
    <property type="project" value="UniProtKB-KW"/>
</dbReference>
<evidence type="ECO:0000256" key="11">
    <source>
        <dbReference type="ARBA" id="ARBA00023175"/>
    </source>
</evidence>
<dbReference type="GO" id="GO:0051959">
    <property type="term" value="F:dynein light intermediate chain binding"/>
    <property type="evidence" value="ECO:0007669"/>
    <property type="project" value="InterPro"/>
</dbReference>
<dbReference type="InterPro" id="IPR041658">
    <property type="entry name" value="AAA_lid_11"/>
</dbReference>
<dbReference type="Pfam" id="PF12777">
    <property type="entry name" value="MT"/>
    <property type="match status" value="1"/>
</dbReference>
<feature type="region of interest" description="Disordered" evidence="15">
    <location>
        <begin position="4042"/>
        <end position="4084"/>
    </location>
</feature>
<dbReference type="InterPro" id="IPR003593">
    <property type="entry name" value="AAA+_ATPase"/>
</dbReference>
<dbReference type="GO" id="GO:0007018">
    <property type="term" value="P:microtubule-based movement"/>
    <property type="evidence" value="ECO:0007669"/>
    <property type="project" value="InterPro"/>
</dbReference>
<dbReference type="EMBL" id="BRYA01000573">
    <property type="protein sequence ID" value="GMI23730.1"/>
    <property type="molecule type" value="Genomic_DNA"/>
</dbReference>
<evidence type="ECO:0000256" key="3">
    <source>
        <dbReference type="ARBA" id="ARBA00022490"/>
    </source>
</evidence>
<dbReference type="InterPro" id="IPR041228">
    <property type="entry name" value="Dynein_C"/>
</dbReference>
<dbReference type="InterPro" id="IPR004273">
    <property type="entry name" value="Dynein_heavy_D6_P-loop"/>
</dbReference>
<evidence type="ECO:0000256" key="5">
    <source>
        <dbReference type="ARBA" id="ARBA00022737"/>
    </source>
</evidence>
<dbReference type="InterPro" id="IPR035706">
    <property type="entry name" value="AAA_9"/>
</dbReference>
<keyword evidence="13" id="KW-0966">Cell projection</keyword>
<feature type="coiled-coil region" evidence="14">
    <location>
        <begin position="3434"/>
        <end position="3461"/>
    </location>
</feature>
<feature type="coiled-coil region" evidence="14">
    <location>
        <begin position="3063"/>
        <end position="3139"/>
    </location>
</feature>
<feature type="compositionally biased region" description="Gly residues" evidence="15">
    <location>
        <begin position="4046"/>
        <end position="4063"/>
    </location>
</feature>
<dbReference type="SUPFAM" id="SSF52540">
    <property type="entry name" value="P-loop containing nucleoside triphosphate hydrolases"/>
    <property type="match status" value="4"/>
</dbReference>
<dbReference type="Gene3D" id="1.20.140.100">
    <property type="entry name" value="Dynein heavy chain, N-terminal domain 2"/>
    <property type="match status" value="1"/>
</dbReference>
<dbReference type="FunFam" id="1.20.58.1120:FF:000007">
    <property type="entry name" value="Dynein heavy chain 4"/>
    <property type="match status" value="1"/>
</dbReference>
<dbReference type="Pfam" id="PF12775">
    <property type="entry name" value="AAA_7"/>
    <property type="match status" value="1"/>
</dbReference>
<feature type="compositionally biased region" description="Low complexity" evidence="15">
    <location>
        <begin position="29"/>
        <end position="40"/>
    </location>
</feature>
<dbReference type="FunFam" id="3.40.50.300:FF:000049">
    <property type="entry name" value="Dynein, axonemal, heavy chain 5"/>
    <property type="match status" value="1"/>
</dbReference>
<dbReference type="SMART" id="SM00382">
    <property type="entry name" value="AAA"/>
    <property type="match status" value="3"/>
</dbReference>
<sequence length="4388" mass="495213">MSYDPPDQTPGGLPPQFTYDTPHPPNNPNLPTSSNNPHSSTKSKHNFARRLYEQTPGSQSARKPAHLGPATSKDDLHSLPLPSPKVASTPGDLTPRIFQAKRNREKAEKEKVRIRNLNSRQRLKETSDAGRAHLLRHRPLADPRTDPAKAVVRKPRPNIPKLGLSSLSLNQKKEDTEDTPVDTSYIPVVPYNPSQARKTNDFIDSLKSQKNFIDIFAKPDSFMYLQRVSLDSAYDFVIVPHEVIMESAAVIAGHIDDPYALDNDPNTPYAKDHRVHYTLSANGITSNVDGDVEFISLDAFEREYQIYKYITNIKFFMQYHMWKGFTQWKKTVSSKRIERAKMVLQDSLFILNEDLRASLIKLRIICYELSLLRLHQIDPGTTKDMEAFVQQQVRQKKKLQTVLDSFTSKTIEIVRNTCDTSLANFLSSCGFDRSSMMDEAGVVTQISFTERAAMRTFCRKLAKFIRLADFFTCNSFILIAIHSTSDLLNHMIRGQDLVDENTISDLEALLSEDELAKNVKSVNEIEIALKSNVVEKSLPLFEIELILAPHCTNALEFAPNELLLKTRLENMLFDSLNVVSKPTRLLTHEEFEAYVEASVDESGPIGDVIELDNMLMEDEYFQDMLEEINEITENAFDRANTYCDSFDDIIDMYDANEEFLKNTKVQDFMKSSPESLRELLETFNEQKTKFCRIKTSENLGMLSINTTVLNETISSSPSACIELLNKLLPEVYATKNETLLATMTRANERITVTPRSVQEFTELSVFFLQLEEDFPQLEDDFHFLKELYDLMVEFKISLNDEVRTRSTMLSKVFSNLKFSSTNVEDTYVENKQKFTKVLLKQVRAWQPKIQATITDILSPVTENIDADINEVIDYLESVALTMDDLAKEAKCYDDQQSILKVSLIDLEEMEESSKTLQTKLKLWKGIKSWNTSVQEWAELPFATLDIDKVSEEIHEYWVLVVMCDKALENSAVAQNFTNTIQAYRLTMPVVSNLRNPSLKERHWEQIRDLLLNDISEDSKITLGELVDNQTTQHSLAIATITTKAENEEILTKMLKKIAQLWDNEEFEVVTYKDRRDYFIIVEIDEITLLLDDSIVSINTILGSQYVGAIRESVEEWKDKLLTLQSALESWMTCQKAWMHLETIFAAPDIQKQLPEEAKNFKKVDGQWKDIMKRTYADANCVRNGTMKGLEDTFDKCNVVLDQVQKGLDEYLEVKRQGFPRFYFLADEELLKLLSRAREPQAVQPHLRKIFDGIYSLDFGEQATGTSISAMYSQDRERISLGSNLKARGNLEDWLGLLEEFMKKVVHKLTKIALKDIQAVGVGSIDGRSRADWTLQHPAQCVTTVAQLIWAHETEKAIAGGAAALPRWYNNNMAQLEEMTEVIRSDLTPVERKVAVALITADVHARDIVDTLIKQKVFTTSSFVWQAQLRYYWEKLEVQNSTSGETDMSVFVKQSNSTIMYGFEYMGPTTRLVITPLTDRCWMTITGAYNLKLGAGPAGPAGTGKTESSKDLAKALAIYCVVFNCSEQIDTFMMGRVFSGLAQCGAWTCLDEFNRIGVEVLSVIAQQITILRQGRINLEALPSTAIFTEVNFEGRDIHLREHHIIITMNPTYAGRTELPDNLKTHFRPCNMMIPDYSLISEIIMYAEGFGHSTELSKKLTKLYKMAGEMLSQQPHYDFGMRAVKSVLIMAGNLKREDPDAHEDELLINAMDRANVPKLLKVDRPIYNALVADVFPASELTAPRQDDVAHCIRKVLIENKLQFTSTLAEKASQLNETLNVRFGVALVGEAGSGKTTLHKMLASTLTHLYHDYLGTDKYGEGEGPQPVVSHIINPKSISVGELYGSFNLSTQEWRDGIAAHLIRLAANPLEEEKDTFRWTIFDGPIDPRWVENLNTVLDDNMLLCLASGERIKLRHEMKMLFEVNDLNAASPATVSRLGVVYVPQETVGISSIYLTWCAHIMKHRWPFMESEVERMKDNFLKLSMPVAEFLRYRCEEAIPTNDIGAMISQCKILESLITAYFDPIFKLRKGEDKHRQQLLDQFFFHSLIWGWGSALDGDFAEGFSIFVMDLLGELEMDTVIDIPTFGSVFDYFLDVNTKFDVDNSAHAIMAANGGKDEEGGEAFSIFPKYIEKPKDDEEEESELLNPLLGGVKKEDPNPLYEWREWKTTLSDFTEGQDAKFFEIIVPTVDTVTYGSLFKALTSMSHPVLMTGESGCGKSVLVDQMMNLLSSPINLGGTDALSLTMHFSSHTSSMYVQHSFEKKMEKKRKNLFGAPKGKKIIAFVDDINMPAPDKHLAQPPIELLRQVLDQKGFYEREKLFWIDLEDVLHCAAAAPPGGGRHTLPPRLLRHYAVACMPTPNAEKMKSILQGLLEGFMGNFEDTISIMSGNMINATLDLYTRITTSLLPTPSRSHYLFNLRDISKVFQGVRMGDNRSVGSPEVMGRLWLHELTRVFHDRLVSENDREWFYQSACELIIKHFRFGGDGWSQEELFPTGGDDDEFAVEGKTKAAPKPNDGGSLTMRTKKKKPRPLMWVDFLRPGLPVKERVYTESSNMKILMSILGDYQTEYNLNNTTQMNLVFFTDAVRHLVRICRILRQPRGSAMLIGVGGSGRSSLCRLAAHIVGSGIDTLEMVANYNHSNFREDLKRSITATGIGGKDTVFMLSDTQVTDEQYFEDVNSILGCGEIPNLFDDDEDADILMKMRTIAVELGAQETPDACRTLFIDRVREHLHIVLCMSPVGPDLRDRVRHFPSLINNTTIDWFEAWPSSALLSVSKRFIKASELEAYKDMKHDKDGEKLRRALCDECVKVHLSVQSAASDMMKKLKRKVFATPKSYVDMITHYLAMLRETRAAQEKRLKSMVDGITKLEETNETVHKLQKELSLMQPDLEKKAKGATELLKYVEEEQMKATAVQLKVSQDEANVTKRQAEVSSLQMDAKRDLAKAMPAYQSAVKALESLEKKDIIEIRGFTQPPLIVQTVMEAVCILLGEQPNWESARKILNRSTYMDDLANFDKDNISPSTLRKISKYIEDPSMAPEAVKRVSVAAGGMCMWVHAMNVYSRVAGEVAPKQARLEKMNQELEEANNELKEKQAELTDIMAEVSSLQKKCDETQSEKNRLAIEVERCSQRLARAEKLKISLESERVRWIETVKHIRANLKTLVGDVFLGAASISYLGPFVGEYRSSLVKLWRESMEEKEINHSSDYSLANALGDPAVVREWRISGLPKDKFSAENGIIATQGIRWPLMIDPEEQAGAWIKGYYGKDLMVVSSKSDRLMTVVSKCVKEGKILLIEDIPSSPPPLLDALLYKRWFKQAGKKVISLGEQIILFHEKFRLFMSTRERNPKFGPDVFIRTTVLNFTVTESGLQSQLLAGVLSILSPATESKYNNLIVSISKDKKELQNIEDGILRELEQSKGHLLDNEALINTLSDSKTLAGMVAERVEENEVAEVEIKKKREEYRQLAVRGTRMYFLLNGLVNVDPMYSYSLGYFEQLFLNCIQDEMESGGVIRNNLDSMLKILSDKTTEVIHRNVSRGLFDRHRLLYSFLLAVEVDNVEGMEEGAGGKDTVSKLEWSLLLGTGGGAKGRVDSYLEKYENPDENVISPETFEKLCLICKSLPCFEGLLEDIERDWGSWKYWIISQNVHVKKLPGKWEEKLNGFQRLILVRTFCPEFGQIATQLYVQKKLGDAYLGFANAVDSMDHLLMDMSPSTPALFILSQGTDPYDSWASLVKRTDMVGKADSISLGQGQGHRAVAMIEGARRTGNWVLLQNVHLAKGWLDNLERMVNDIQEDKNGLSKGFRLFLTSLPVDYFPVRILQACIKVTTESPLGVRANVARSLEMTLEAGMFDEEDFVGVEKGKVWRKLLYSLCVFHAVVCERRKFGPMGWNAMYAFSDSDLSTACLTLRRMLETMYDVGDGEGKGKVPLDSLSFVTGQIVYGGRITDGWDRRALQSTMRCFYNENALVDGYSFAISGSPKEKKMALAPPAHLGYNEIIGWVRDKVATIDPPSLFGMHSNADVSCNLQRSNALFEDLKSMVSVVDEVAGASREEGGGAGAGAGGGGVARGGGGRGEEGIKQKQKRLKARSRGASVGGMDPDFVVSESTGKILEDLPEDLILNRASKLHTAGNDNASSVVLFQEVKKFNILLKFVRSTLSDLIGAILGEMVMSKGLEMIYQGIYLRKVPESWHAVGFKSEKGLGAWVEELKRRVDFMRGWLEVGRVKVFMLPAFFFPQGFLTSVLQNYSRKHKVPINELEFAFEILLTTDTSEVNEYVTDGVLVSGLWMQDCTWEFRKSKEEGSDKEGEGAKERDVIVDSSPGKISTLCPILHMIPDENHFVEDDIYVCPCYKTSLRSGTLGTSGISTNYITSVELPSDKGTDFWVLRGAALLCEVEDA</sequence>
<evidence type="ECO:0000256" key="6">
    <source>
        <dbReference type="ARBA" id="ARBA00022741"/>
    </source>
</evidence>
<evidence type="ECO:0000313" key="17">
    <source>
        <dbReference type="EMBL" id="GMI23730.1"/>
    </source>
</evidence>
<protein>
    <recommendedName>
        <fullName evidence="16">AAA+ ATPase domain-containing protein</fullName>
    </recommendedName>
</protein>
<dbReference type="InterPro" id="IPR027417">
    <property type="entry name" value="P-loop_NTPase"/>
</dbReference>
<feature type="region of interest" description="Disordered" evidence="15">
    <location>
        <begin position="1"/>
        <end position="188"/>
    </location>
</feature>
<dbReference type="InterPro" id="IPR013602">
    <property type="entry name" value="Dynein_heavy_linker"/>
</dbReference>
<keyword evidence="12" id="KW-0206">Cytoskeleton</keyword>
<evidence type="ECO:0000256" key="7">
    <source>
        <dbReference type="ARBA" id="ARBA00022840"/>
    </source>
</evidence>
<dbReference type="FunFam" id="3.40.50.300:FF:000153">
    <property type="entry name" value="Dynein axonemal heavy chain 1"/>
    <property type="match status" value="1"/>
</dbReference>
<dbReference type="GO" id="GO:0030286">
    <property type="term" value="C:dynein complex"/>
    <property type="evidence" value="ECO:0007669"/>
    <property type="project" value="UniProtKB-KW"/>
</dbReference>
<keyword evidence="4" id="KW-0493">Microtubule</keyword>
<dbReference type="Gene3D" id="1.20.920.20">
    <property type="match status" value="1"/>
</dbReference>
<feature type="domain" description="AAA+ ATPase" evidence="16">
    <location>
        <begin position="2201"/>
        <end position="2359"/>
    </location>
</feature>
<comment type="similarity">
    <text evidence="2">Belongs to the dynein heavy chain family.</text>
</comment>
<feature type="compositionally biased region" description="Basic and acidic residues" evidence="15">
    <location>
        <begin position="122"/>
        <end position="131"/>
    </location>
</feature>
<dbReference type="Gene3D" id="1.10.8.1220">
    <property type="match status" value="1"/>
</dbReference>
<evidence type="ECO:0000256" key="13">
    <source>
        <dbReference type="ARBA" id="ARBA00023273"/>
    </source>
</evidence>
<dbReference type="InterPro" id="IPR024317">
    <property type="entry name" value="Dynein_heavy_chain_D4_dom"/>
</dbReference>
<feature type="compositionally biased region" description="Basic residues" evidence="15">
    <location>
        <begin position="4071"/>
        <end position="4080"/>
    </location>
</feature>
<comment type="caution">
    <text evidence="17">The sequence shown here is derived from an EMBL/GenBank/DDBJ whole genome shotgun (WGS) entry which is preliminary data.</text>
</comment>
<proteinExistence type="inferred from homology"/>
<dbReference type="InterPro" id="IPR042228">
    <property type="entry name" value="Dynein_linker_3"/>
</dbReference>
<evidence type="ECO:0000256" key="8">
    <source>
        <dbReference type="ARBA" id="ARBA00023017"/>
    </source>
</evidence>
<dbReference type="Gene3D" id="3.40.50.300">
    <property type="entry name" value="P-loop containing nucleotide triphosphate hydrolases"/>
    <property type="match status" value="5"/>
</dbReference>
<dbReference type="Gene3D" id="1.10.472.130">
    <property type="match status" value="1"/>
</dbReference>
<dbReference type="GO" id="GO:0005874">
    <property type="term" value="C:microtubule"/>
    <property type="evidence" value="ECO:0007669"/>
    <property type="project" value="UniProtKB-KW"/>
</dbReference>
<dbReference type="Pfam" id="PF12781">
    <property type="entry name" value="AAA_9"/>
    <property type="match status" value="1"/>
</dbReference>
<evidence type="ECO:0000256" key="9">
    <source>
        <dbReference type="ARBA" id="ARBA00023054"/>
    </source>
</evidence>
<dbReference type="Pfam" id="PF17852">
    <property type="entry name" value="Dynein_AAA_lid"/>
    <property type="match status" value="1"/>
</dbReference>
<dbReference type="GO" id="GO:0045505">
    <property type="term" value="F:dynein intermediate chain binding"/>
    <property type="evidence" value="ECO:0007669"/>
    <property type="project" value="InterPro"/>
</dbReference>
<dbReference type="Gene3D" id="1.20.58.1120">
    <property type="match status" value="1"/>
</dbReference>
<dbReference type="FunFam" id="3.20.180.20:FF:000005">
    <property type="entry name" value="Dynein heavy chain, putative"/>
    <property type="match status" value="1"/>
</dbReference>
<dbReference type="Gene3D" id="6.10.140.1060">
    <property type="match status" value="1"/>
</dbReference>
<dbReference type="InterPro" id="IPR043160">
    <property type="entry name" value="Dynein_C_barrel"/>
</dbReference>
<keyword evidence="8" id="KW-0243">Dynein</keyword>
<dbReference type="Gene3D" id="1.10.8.710">
    <property type="match status" value="1"/>
</dbReference>
<keyword evidence="7" id="KW-0067">ATP-binding</keyword>
<evidence type="ECO:0000256" key="15">
    <source>
        <dbReference type="SAM" id="MobiDB-lite"/>
    </source>
</evidence>
<gene>
    <name evidence="17" type="ORF">TrCOL_g3182</name>
</gene>
<dbReference type="FunFam" id="3.40.50.300:FF:002141">
    <property type="entry name" value="Dynein heavy chain"/>
    <property type="match status" value="1"/>
</dbReference>
<evidence type="ECO:0000256" key="1">
    <source>
        <dbReference type="ARBA" id="ARBA00004430"/>
    </source>
</evidence>
<dbReference type="InterPro" id="IPR042219">
    <property type="entry name" value="AAA_lid_11_sf"/>
</dbReference>
<dbReference type="PANTHER" id="PTHR22878">
    <property type="entry name" value="DYNEIN HEAVY CHAIN 6, AXONEMAL-LIKE-RELATED"/>
    <property type="match status" value="1"/>
</dbReference>
<dbReference type="Pfam" id="PF03028">
    <property type="entry name" value="Dynein_heavy"/>
    <property type="match status" value="1"/>
</dbReference>
<evidence type="ECO:0000259" key="16">
    <source>
        <dbReference type="SMART" id="SM00382"/>
    </source>
</evidence>
<keyword evidence="11" id="KW-0505">Motor protein</keyword>
<dbReference type="InterPro" id="IPR035699">
    <property type="entry name" value="AAA_6"/>
</dbReference>
<dbReference type="InterPro" id="IPR041466">
    <property type="entry name" value="Dynein_AAA5_ext"/>
</dbReference>
<dbReference type="Pfam" id="PF18199">
    <property type="entry name" value="Dynein_C"/>
    <property type="match status" value="1"/>
</dbReference>
<dbReference type="FunFam" id="1.20.920.20:FF:000001">
    <property type="entry name" value="dynein heavy chain 2, axonemal"/>
    <property type="match status" value="1"/>
</dbReference>
<dbReference type="Gene3D" id="3.10.490.20">
    <property type="match status" value="1"/>
</dbReference>
<dbReference type="Gene3D" id="1.10.287.2620">
    <property type="match status" value="1"/>
</dbReference>
<reference evidence="18" key="1">
    <citation type="journal article" date="2023" name="Commun. Biol.">
        <title>Genome analysis of Parmales, the sister group of diatoms, reveals the evolutionary specialization of diatoms from phago-mixotrophs to photoautotrophs.</title>
        <authorList>
            <person name="Ban H."/>
            <person name="Sato S."/>
            <person name="Yoshikawa S."/>
            <person name="Yamada K."/>
            <person name="Nakamura Y."/>
            <person name="Ichinomiya M."/>
            <person name="Sato N."/>
            <person name="Blanc-Mathieu R."/>
            <person name="Endo H."/>
            <person name="Kuwata A."/>
            <person name="Ogata H."/>
        </authorList>
    </citation>
    <scope>NUCLEOTIDE SEQUENCE [LARGE SCALE GENOMIC DNA]</scope>
</reference>
<feature type="domain" description="AAA+ ATPase" evidence="16">
    <location>
        <begin position="2595"/>
        <end position="2757"/>
    </location>
</feature>
<dbReference type="Pfam" id="PF12780">
    <property type="entry name" value="AAA_8"/>
    <property type="match status" value="1"/>
</dbReference>
<dbReference type="GO" id="GO:0008569">
    <property type="term" value="F:minus-end-directed microtubule motor activity"/>
    <property type="evidence" value="ECO:0007669"/>
    <property type="project" value="InterPro"/>
</dbReference>
<dbReference type="Pfam" id="PF08393">
    <property type="entry name" value="DHC_N2"/>
    <property type="match status" value="1"/>
</dbReference>
<dbReference type="InterPro" id="IPR026983">
    <property type="entry name" value="DHC"/>
</dbReference>
<keyword evidence="5" id="KW-0677">Repeat</keyword>
<dbReference type="InterPro" id="IPR024743">
    <property type="entry name" value="Dynein_HC_stalk"/>
</dbReference>
<name>A0A9W7FYJ2_9STRA</name>
<dbReference type="Gene3D" id="3.20.180.20">
    <property type="entry name" value="Dynein heavy chain, N-terminal domain 2"/>
    <property type="match status" value="1"/>
</dbReference>
<dbReference type="InterPro" id="IPR043157">
    <property type="entry name" value="Dynein_AAA1S"/>
</dbReference>
<evidence type="ECO:0000313" key="18">
    <source>
        <dbReference type="Proteomes" id="UP001165065"/>
    </source>
</evidence>
<dbReference type="Gene3D" id="1.20.1270.280">
    <property type="match status" value="1"/>
</dbReference>
<dbReference type="GO" id="GO:0005930">
    <property type="term" value="C:axoneme"/>
    <property type="evidence" value="ECO:0007669"/>
    <property type="project" value="UniProtKB-SubCell"/>
</dbReference>
<dbReference type="Gene3D" id="1.10.8.720">
    <property type="entry name" value="Region D6 of dynein motor"/>
    <property type="match status" value="1"/>
</dbReference>
<dbReference type="PANTHER" id="PTHR22878:SF68">
    <property type="entry name" value="DYNEIN HEAVY CHAIN 6, AXONEMAL-LIKE"/>
    <property type="match status" value="1"/>
</dbReference>
<evidence type="ECO:0000256" key="4">
    <source>
        <dbReference type="ARBA" id="ARBA00022701"/>
    </source>
</evidence>
<keyword evidence="6" id="KW-0547">Nucleotide-binding</keyword>
<dbReference type="Pfam" id="PF18198">
    <property type="entry name" value="AAA_lid_11"/>
    <property type="match status" value="1"/>
</dbReference>
<dbReference type="Pfam" id="PF17857">
    <property type="entry name" value="AAA_lid_1"/>
    <property type="match status" value="1"/>
</dbReference>
<dbReference type="Pfam" id="PF12774">
    <property type="entry name" value="AAA_6"/>
    <property type="match status" value="1"/>
</dbReference>
<dbReference type="Proteomes" id="UP001165065">
    <property type="component" value="Unassembled WGS sequence"/>
</dbReference>
<keyword evidence="3" id="KW-0963">Cytoplasm</keyword>
<dbReference type="InterPro" id="IPR042222">
    <property type="entry name" value="Dynein_2_N"/>
</dbReference>
<evidence type="ECO:0000256" key="12">
    <source>
        <dbReference type="ARBA" id="ARBA00023212"/>
    </source>
</evidence>
<evidence type="ECO:0000256" key="14">
    <source>
        <dbReference type="SAM" id="Coils"/>
    </source>
</evidence>
<dbReference type="FunFam" id="3.10.490.20:FF:000009">
    <property type="entry name" value="Dynein heavy chain 4"/>
    <property type="match status" value="1"/>
</dbReference>
<keyword evidence="9 14" id="KW-0175">Coiled coil</keyword>
<keyword evidence="18" id="KW-1185">Reference proteome</keyword>
<accession>A0A9W7FYJ2</accession>
<dbReference type="Gene3D" id="1.20.920.30">
    <property type="match status" value="1"/>
</dbReference>
<evidence type="ECO:0000256" key="2">
    <source>
        <dbReference type="ARBA" id="ARBA00008887"/>
    </source>
</evidence>
<comment type="subcellular location">
    <subcellularLocation>
        <location evidence="1">Cytoplasm</location>
        <location evidence="1">Cytoskeleton</location>
        <location evidence="1">Cilium axoneme</location>
    </subcellularLocation>
</comment>